<comment type="caution">
    <text evidence="4">The sequence shown here is derived from an EMBL/GenBank/DDBJ whole genome shotgun (WGS) entry which is preliminary data.</text>
</comment>
<evidence type="ECO:0000313" key="5">
    <source>
        <dbReference type="Proteomes" id="UP000655225"/>
    </source>
</evidence>
<dbReference type="GO" id="GO:0009736">
    <property type="term" value="P:cytokinin-activated signaling pathway"/>
    <property type="evidence" value="ECO:0007669"/>
    <property type="project" value="TreeGrafter"/>
</dbReference>
<evidence type="ECO:0000313" key="4">
    <source>
        <dbReference type="EMBL" id="KAF8399328.1"/>
    </source>
</evidence>
<dbReference type="PANTHER" id="PTHR46353:SF5">
    <property type="entry name" value="ZINC FINGER PROTEIN 5"/>
    <property type="match status" value="1"/>
</dbReference>
<accession>A0A835DDE8</accession>
<dbReference type="GO" id="GO:0003700">
    <property type="term" value="F:DNA-binding transcription factor activity"/>
    <property type="evidence" value="ECO:0007669"/>
    <property type="project" value="TreeGrafter"/>
</dbReference>
<dbReference type="InterPro" id="IPR013087">
    <property type="entry name" value="Znf_C2H2_type"/>
</dbReference>
<name>A0A835DDE8_TETSI</name>
<dbReference type="PROSITE" id="PS00028">
    <property type="entry name" value="ZINC_FINGER_C2H2_1"/>
    <property type="match status" value="1"/>
</dbReference>
<dbReference type="OMA" id="LDPCQKY"/>
<dbReference type="AlphaFoldDB" id="A0A835DDE8"/>
<keyword evidence="1" id="KW-0863">Zinc-finger</keyword>
<keyword evidence="1" id="KW-0479">Metal-binding</keyword>
<reference evidence="4 5" key="1">
    <citation type="submission" date="2020-04" db="EMBL/GenBank/DDBJ databases">
        <title>Plant Genome Project.</title>
        <authorList>
            <person name="Zhang R.-G."/>
        </authorList>
    </citation>
    <scope>NUCLEOTIDE SEQUENCE [LARGE SCALE GENOMIC DNA]</scope>
    <source>
        <strain evidence="4">YNK0</strain>
        <tissue evidence="4">Leaf</tissue>
    </source>
</reference>
<feature type="region of interest" description="Disordered" evidence="2">
    <location>
        <begin position="51"/>
        <end position="71"/>
    </location>
</feature>
<dbReference type="GO" id="GO:0010090">
    <property type="term" value="P:trichome morphogenesis"/>
    <property type="evidence" value="ECO:0007669"/>
    <property type="project" value="InterPro"/>
</dbReference>
<organism evidence="4 5">
    <name type="scientific">Tetracentron sinense</name>
    <name type="common">Spur-leaf</name>
    <dbReference type="NCBI Taxonomy" id="13715"/>
    <lineage>
        <taxon>Eukaryota</taxon>
        <taxon>Viridiplantae</taxon>
        <taxon>Streptophyta</taxon>
        <taxon>Embryophyta</taxon>
        <taxon>Tracheophyta</taxon>
        <taxon>Spermatophyta</taxon>
        <taxon>Magnoliopsida</taxon>
        <taxon>Trochodendrales</taxon>
        <taxon>Trochodendraceae</taxon>
        <taxon>Tetracentron</taxon>
    </lineage>
</organism>
<dbReference type="GO" id="GO:0005634">
    <property type="term" value="C:nucleus"/>
    <property type="evidence" value="ECO:0007669"/>
    <property type="project" value="TreeGrafter"/>
</dbReference>
<dbReference type="OrthoDB" id="1939583at2759"/>
<keyword evidence="1" id="KW-0862">Zinc</keyword>
<dbReference type="GO" id="GO:0000976">
    <property type="term" value="F:transcription cis-regulatory region binding"/>
    <property type="evidence" value="ECO:0007669"/>
    <property type="project" value="TreeGrafter"/>
</dbReference>
<gene>
    <name evidence="4" type="ORF">HHK36_015193</name>
</gene>
<dbReference type="SUPFAM" id="SSF57667">
    <property type="entry name" value="beta-beta-alpha zinc fingers"/>
    <property type="match status" value="1"/>
</dbReference>
<feature type="domain" description="C2H2-type" evidence="3">
    <location>
        <begin position="92"/>
        <end position="119"/>
    </location>
</feature>
<proteinExistence type="predicted"/>
<dbReference type="InterPro" id="IPR044299">
    <property type="entry name" value="GIS3/ZFP5/ZFP6"/>
</dbReference>
<dbReference type="InterPro" id="IPR036236">
    <property type="entry name" value="Znf_C2H2_sf"/>
</dbReference>
<dbReference type="EMBL" id="JABCRI010000010">
    <property type="protein sequence ID" value="KAF8399328.1"/>
    <property type="molecule type" value="Genomic_DNA"/>
</dbReference>
<dbReference type="PROSITE" id="PS50157">
    <property type="entry name" value="ZINC_FINGER_C2H2_2"/>
    <property type="match status" value="1"/>
</dbReference>
<dbReference type="Gene3D" id="3.30.160.60">
    <property type="entry name" value="Classic Zinc Finger"/>
    <property type="match status" value="1"/>
</dbReference>
<evidence type="ECO:0000256" key="2">
    <source>
        <dbReference type="SAM" id="MobiDB-lite"/>
    </source>
</evidence>
<sequence length="295" mass="33389">MEKNILEQDVATSSLLFPGWDGDDGFSLRTQVEEKKLKLFGVEVDPFTNNGRSRRKFEEGDENVNSSNTVSSARERTVKLRSLKGELEDKKYECQFCFKEFANSQALGGHQNAHKKERLKKKRLQLQAKKASINSYLQPFQSHHNFSFHRSPPWFYDPSCYVPEFTLHDESQISFIPSDQNVYLNGSHVSNSHALPAYVSFQQDKFMFGLTRTDRSNENIPVVIKPFPLPVSKQSCKRLDLQLGLTKQSNICSSSISENADAFTNKAFGAPTGSIRTSLCVCCVNRLDANAIMDI</sequence>
<evidence type="ECO:0000259" key="3">
    <source>
        <dbReference type="PROSITE" id="PS50157"/>
    </source>
</evidence>
<keyword evidence="5" id="KW-1185">Reference proteome</keyword>
<protein>
    <recommendedName>
        <fullName evidence="3">C2H2-type domain-containing protein</fullName>
    </recommendedName>
</protein>
<dbReference type="GO" id="GO:0008270">
    <property type="term" value="F:zinc ion binding"/>
    <property type="evidence" value="ECO:0007669"/>
    <property type="project" value="UniProtKB-KW"/>
</dbReference>
<evidence type="ECO:0000256" key="1">
    <source>
        <dbReference type="PROSITE-ProRule" id="PRU00042"/>
    </source>
</evidence>
<dbReference type="PANTHER" id="PTHR46353">
    <property type="entry name" value="ZINC FINGER PROTEIN 5"/>
    <property type="match status" value="1"/>
</dbReference>
<dbReference type="Proteomes" id="UP000655225">
    <property type="component" value="Unassembled WGS sequence"/>
</dbReference>
<dbReference type="GO" id="GO:0009740">
    <property type="term" value="P:gibberellic acid mediated signaling pathway"/>
    <property type="evidence" value="ECO:0007669"/>
    <property type="project" value="TreeGrafter"/>
</dbReference>